<dbReference type="PANTHER" id="PTHR37610">
    <property type="entry name" value="CCHC-TYPE DOMAIN-CONTAINING PROTEIN"/>
    <property type="match status" value="1"/>
</dbReference>
<dbReference type="AlphaFoldDB" id="A0A9D3U7P4"/>
<name>A0A9D3U7P4_9ROSI</name>
<evidence type="ECO:0008006" key="3">
    <source>
        <dbReference type="Google" id="ProtNLM"/>
    </source>
</evidence>
<proteinExistence type="predicted"/>
<protein>
    <recommendedName>
        <fullName evidence="3">Retrotransposon Copia-like N-terminal domain-containing protein</fullName>
    </recommendedName>
</protein>
<dbReference type="Proteomes" id="UP000828251">
    <property type="component" value="Unassembled WGS sequence"/>
</dbReference>
<dbReference type="PANTHER" id="PTHR37610:SF40">
    <property type="entry name" value="OS01G0909600 PROTEIN"/>
    <property type="match status" value="1"/>
</dbReference>
<reference evidence="1 2" key="1">
    <citation type="journal article" date="2021" name="Plant Biotechnol. J.">
        <title>Multi-omics assisted identification of the key and species-specific regulatory components of drought-tolerant mechanisms in Gossypium stocksii.</title>
        <authorList>
            <person name="Yu D."/>
            <person name="Ke L."/>
            <person name="Zhang D."/>
            <person name="Wu Y."/>
            <person name="Sun Y."/>
            <person name="Mei J."/>
            <person name="Sun J."/>
            <person name="Sun Y."/>
        </authorList>
    </citation>
    <scope>NUCLEOTIDE SEQUENCE [LARGE SCALE GENOMIC DNA]</scope>
    <source>
        <strain evidence="2">cv. E1</strain>
        <tissue evidence="1">Leaf</tissue>
    </source>
</reference>
<sequence>SQSVKIFLLGKERLGYVTSEIKKLAVTDTGFAKWMRDNGRVMTWLLNSMAPSISRNFLLYTTSAEIWSAIRKTYSSTDNIAELYHVEDQAATLK</sequence>
<gene>
    <name evidence="1" type="ORF">J1N35_043551</name>
</gene>
<evidence type="ECO:0000313" key="1">
    <source>
        <dbReference type="EMBL" id="KAH1031377.1"/>
    </source>
</evidence>
<comment type="caution">
    <text evidence="1">The sequence shown here is derived from an EMBL/GenBank/DDBJ whole genome shotgun (WGS) entry which is preliminary data.</text>
</comment>
<evidence type="ECO:0000313" key="2">
    <source>
        <dbReference type="Proteomes" id="UP000828251"/>
    </source>
</evidence>
<dbReference type="EMBL" id="JAIQCV010000013">
    <property type="protein sequence ID" value="KAH1031377.1"/>
    <property type="molecule type" value="Genomic_DNA"/>
</dbReference>
<organism evidence="1 2">
    <name type="scientific">Gossypium stocksii</name>
    <dbReference type="NCBI Taxonomy" id="47602"/>
    <lineage>
        <taxon>Eukaryota</taxon>
        <taxon>Viridiplantae</taxon>
        <taxon>Streptophyta</taxon>
        <taxon>Embryophyta</taxon>
        <taxon>Tracheophyta</taxon>
        <taxon>Spermatophyta</taxon>
        <taxon>Magnoliopsida</taxon>
        <taxon>eudicotyledons</taxon>
        <taxon>Gunneridae</taxon>
        <taxon>Pentapetalae</taxon>
        <taxon>rosids</taxon>
        <taxon>malvids</taxon>
        <taxon>Malvales</taxon>
        <taxon>Malvaceae</taxon>
        <taxon>Malvoideae</taxon>
        <taxon>Gossypium</taxon>
    </lineage>
</organism>
<dbReference type="OrthoDB" id="1928882at2759"/>
<feature type="non-terminal residue" evidence="1">
    <location>
        <position position="1"/>
    </location>
</feature>
<accession>A0A9D3U7P4</accession>
<keyword evidence="2" id="KW-1185">Reference proteome</keyword>